<dbReference type="AlphaFoldDB" id="A0A1M7Y7Y7"/>
<reference evidence="1 2" key="1">
    <citation type="submission" date="2016-12" db="EMBL/GenBank/DDBJ databases">
        <authorList>
            <person name="Song W.-J."/>
            <person name="Kurnit D.M."/>
        </authorList>
    </citation>
    <scope>NUCLEOTIDE SEQUENCE [LARGE SCALE GENOMIC DNA]</scope>
    <source>
        <strain evidence="1 2">DSM 18488</strain>
    </source>
</reference>
<keyword evidence="2" id="KW-1185">Reference proteome</keyword>
<organism evidence="1 2">
    <name type="scientific">Desulfopila aestuarii DSM 18488</name>
    <dbReference type="NCBI Taxonomy" id="1121416"/>
    <lineage>
        <taxon>Bacteria</taxon>
        <taxon>Pseudomonadati</taxon>
        <taxon>Thermodesulfobacteriota</taxon>
        <taxon>Desulfobulbia</taxon>
        <taxon>Desulfobulbales</taxon>
        <taxon>Desulfocapsaceae</taxon>
        <taxon>Desulfopila</taxon>
    </lineage>
</organism>
<dbReference type="InterPro" id="IPR058240">
    <property type="entry name" value="rSAM_sf"/>
</dbReference>
<accession>A0A1M7Y7Y7</accession>
<dbReference type="RefSeq" id="WP_143170707.1">
    <property type="nucleotide sequence ID" value="NZ_FRFE01000011.1"/>
</dbReference>
<dbReference type="OrthoDB" id="9785699at2"/>
<dbReference type="EMBL" id="FRFE01000011">
    <property type="protein sequence ID" value="SHO48745.1"/>
    <property type="molecule type" value="Genomic_DNA"/>
</dbReference>
<protein>
    <recommendedName>
        <fullName evidence="3">Radical SAM superfamily protein</fullName>
    </recommendedName>
</protein>
<proteinExistence type="predicted"/>
<dbReference type="STRING" id="1121416.SAMN02745220_02445"/>
<sequence length="266" mass="30660">MMVAKGKVIRGTREWAVVNIDCCTGCPHDCRYCYARYDAVEKRGLLSTADWRECRVRSEDVERIQPLYPGQVMFPTTHDILPENLDACIKVIDHLLRAGNRVLVVSKPHLDCVQELCRVFTSRKENLLFRFTITARDPELLSFWEPGAPVYSERKASLSHAFNKGFQTSVSVEPMLDTADVVEMAHELLPYVTHSIWLGTMNKIDKRVRIDSDEVVRQVERIRAGQDDLVIQRIYQQLYREPLVRWKESIKIIMGLQLAKKPGTDT</sequence>
<dbReference type="Gene3D" id="3.80.30.30">
    <property type="match status" value="1"/>
</dbReference>
<dbReference type="SUPFAM" id="SSF102114">
    <property type="entry name" value="Radical SAM enzymes"/>
    <property type="match status" value="1"/>
</dbReference>
<evidence type="ECO:0000313" key="1">
    <source>
        <dbReference type="EMBL" id="SHO48745.1"/>
    </source>
</evidence>
<evidence type="ECO:0000313" key="2">
    <source>
        <dbReference type="Proteomes" id="UP000184603"/>
    </source>
</evidence>
<dbReference type="Proteomes" id="UP000184603">
    <property type="component" value="Unassembled WGS sequence"/>
</dbReference>
<evidence type="ECO:0008006" key="3">
    <source>
        <dbReference type="Google" id="ProtNLM"/>
    </source>
</evidence>
<name>A0A1M7Y7Y7_9BACT</name>
<gene>
    <name evidence="1" type="ORF">SAMN02745220_02445</name>
</gene>